<dbReference type="PRINTS" id="PR00260">
    <property type="entry name" value="CHEMTRNSDUCR"/>
</dbReference>
<dbReference type="Gene3D" id="1.10.287.950">
    <property type="entry name" value="Methyl-accepting chemotaxis protein"/>
    <property type="match status" value="1"/>
</dbReference>
<dbReference type="GO" id="GO:0004888">
    <property type="term" value="F:transmembrane signaling receptor activity"/>
    <property type="evidence" value="ECO:0007669"/>
    <property type="project" value="InterPro"/>
</dbReference>
<evidence type="ECO:0000313" key="7">
    <source>
        <dbReference type="Proteomes" id="UP000561045"/>
    </source>
</evidence>
<feature type="transmembrane region" description="Helical" evidence="4">
    <location>
        <begin position="20"/>
        <end position="42"/>
    </location>
</feature>
<dbReference type="GO" id="GO:0006935">
    <property type="term" value="P:chemotaxis"/>
    <property type="evidence" value="ECO:0007669"/>
    <property type="project" value="InterPro"/>
</dbReference>
<accession>A0A840BM73</accession>
<keyword evidence="4" id="KW-0812">Transmembrane</keyword>
<organism evidence="6 7">
    <name type="scientific">Niveibacterium umoris</name>
    <dbReference type="NCBI Taxonomy" id="1193620"/>
    <lineage>
        <taxon>Bacteria</taxon>
        <taxon>Pseudomonadati</taxon>
        <taxon>Pseudomonadota</taxon>
        <taxon>Betaproteobacteria</taxon>
        <taxon>Rhodocyclales</taxon>
        <taxon>Rhodocyclaceae</taxon>
        <taxon>Niveibacterium</taxon>
    </lineage>
</organism>
<evidence type="ECO:0000256" key="3">
    <source>
        <dbReference type="PROSITE-ProRule" id="PRU00284"/>
    </source>
</evidence>
<dbReference type="PANTHER" id="PTHR32089">
    <property type="entry name" value="METHYL-ACCEPTING CHEMOTAXIS PROTEIN MCPB"/>
    <property type="match status" value="1"/>
</dbReference>
<dbReference type="PROSITE" id="PS50111">
    <property type="entry name" value="CHEMOTAXIS_TRANSDUC_2"/>
    <property type="match status" value="1"/>
</dbReference>
<dbReference type="GO" id="GO:0016020">
    <property type="term" value="C:membrane"/>
    <property type="evidence" value="ECO:0007669"/>
    <property type="project" value="InterPro"/>
</dbReference>
<comment type="similarity">
    <text evidence="2">Belongs to the methyl-accepting chemotaxis (MCP) protein family.</text>
</comment>
<dbReference type="PANTHER" id="PTHR32089:SF112">
    <property type="entry name" value="LYSOZYME-LIKE PROTEIN-RELATED"/>
    <property type="match status" value="1"/>
</dbReference>
<keyword evidence="7" id="KW-1185">Reference proteome</keyword>
<dbReference type="SMART" id="SM00283">
    <property type="entry name" value="MA"/>
    <property type="match status" value="1"/>
</dbReference>
<keyword evidence="4" id="KW-1133">Transmembrane helix</keyword>
<gene>
    <name evidence="6" type="ORF">GGR36_003446</name>
</gene>
<reference evidence="6 7" key="1">
    <citation type="submission" date="2020-08" db="EMBL/GenBank/DDBJ databases">
        <title>Genomic Encyclopedia of Type Strains, Phase IV (KMG-IV): sequencing the most valuable type-strain genomes for metagenomic binning, comparative biology and taxonomic classification.</title>
        <authorList>
            <person name="Goeker M."/>
        </authorList>
    </citation>
    <scope>NUCLEOTIDE SEQUENCE [LARGE SCALE GENOMIC DNA]</scope>
    <source>
        <strain evidence="6 7">DSM 106739</strain>
    </source>
</reference>
<dbReference type="Pfam" id="PF00015">
    <property type="entry name" value="MCPsignal"/>
    <property type="match status" value="1"/>
</dbReference>
<feature type="domain" description="Methyl-accepting transducer" evidence="5">
    <location>
        <begin position="279"/>
        <end position="515"/>
    </location>
</feature>
<dbReference type="EMBL" id="JACIET010000002">
    <property type="protein sequence ID" value="MBB4014100.1"/>
    <property type="molecule type" value="Genomic_DNA"/>
</dbReference>
<keyword evidence="4" id="KW-0472">Membrane</keyword>
<evidence type="ECO:0000256" key="4">
    <source>
        <dbReference type="SAM" id="Phobius"/>
    </source>
</evidence>
<keyword evidence="1 3" id="KW-0807">Transducer</keyword>
<dbReference type="GO" id="GO:0007165">
    <property type="term" value="P:signal transduction"/>
    <property type="evidence" value="ECO:0007669"/>
    <property type="project" value="UniProtKB-KW"/>
</dbReference>
<dbReference type="Proteomes" id="UP000561045">
    <property type="component" value="Unassembled WGS sequence"/>
</dbReference>
<name>A0A840BM73_9RHOO</name>
<dbReference type="RefSeq" id="WP_183635991.1">
    <property type="nucleotide sequence ID" value="NZ_BAABLE010000005.1"/>
</dbReference>
<dbReference type="InterPro" id="IPR004090">
    <property type="entry name" value="Chemotax_Me-accpt_rcpt"/>
</dbReference>
<dbReference type="AlphaFoldDB" id="A0A840BM73"/>
<evidence type="ECO:0000259" key="5">
    <source>
        <dbReference type="PROSITE" id="PS50111"/>
    </source>
</evidence>
<proteinExistence type="inferred from homology"/>
<protein>
    <submittedName>
        <fullName evidence="6">Methyl-accepting chemotaxis protein</fullName>
    </submittedName>
</protein>
<feature type="transmembrane region" description="Helical" evidence="4">
    <location>
        <begin position="194"/>
        <end position="215"/>
    </location>
</feature>
<evidence type="ECO:0000313" key="6">
    <source>
        <dbReference type="EMBL" id="MBB4014100.1"/>
    </source>
</evidence>
<comment type="caution">
    <text evidence="6">The sequence shown here is derived from an EMBL/GenBank/DDBJ whole genome shotgun (WGS) entry which is preliminary data.</text>
</comment>
<dbReference type="InterPro" id="IPR004089">
    <property type="entry name" value="MCPsignal_dom"/>
</dbReference>
<sequence length="551" mass="59171">MNALGRKPGLAGDIQIRRALLLLTVVSVVGMLASVVILYVALNRVGGSVDSVVRTRNFEASVVPPALYPLEAINATFALVESSGDVAPLVARYKASRGRFDQAVQQWSRDPILADPKIAELFKQQQALSEAVFTKVEKEIIPAVEKGQNEAAQFMLPVLQLTLGRLSANADALNKAAGEAATREQQVFAKTIRVYEIAGALFLIVLAGGIGVFAWRTSRQLFAAVGGEPAALAKVAQDIADGDLRMSFSVDARYSTSLGASFARMFEGLKERVGRWQTLDQRLDGVFDSVRELSRSSQARAMVQQGRVQHAQCELDAIRARVADVVSRTRESAAVVENALNSVDGATASALSTLGHLESLSGAMREVTDVLGFLDANIGQVVRTTDLIDQVAQQTRLLSLNAAIEAARAGEHGRGFAVVADEVRKLSEQSQRAASEIEKVSHDLLGSLNALSSRANESLGAAEQAITGATQIRTASDELAQSSRHGRELLQQLVTDSEAQTQSLDEVANGVLALQQEYAKSGEEVTQLTERLFEVDAYLKELSASLEAYKL</sequence>
<dbReference type="SUPFAM" id="SSF58104">
    <property type="entry name" value="Methyl-accepting chemotaxis protein (MCP) signaling domain"/>
    <property type="match status" value="1"/>
</dbReference>
<evidence type="ECO:0000256" key="2">
    <source>
        <dbReference type="ARBA" id="ARBA00029447"/>
    </source>
</evidence>
<evidence type="ECO:0000256" key="1">
    <source>
        <dbReference type="ARBA" id="ARBA00023224"/>
    </source>
</evidence>